<dbReference type="Proteomes" id="UP000251402">
    <property type="component" value="Chromosome"/>
</dbReference>
<dbReference type="PANTHER" id="PTHR46796:SF13">
    <property type="entry name" value="HTH-TYPE TRANSCRIPTIONAL ACTIVATOR RHAS"/>
    <property type="match status" value="1"/>
</dbReference>
<dbReference type="SMART" id="SM00342">
    <property type="entry name" value="HTH_ARAC"/>
    <property type="match status" value="1"/>
</dbReference>
<dbReference type="InterPro" id="IPR018062">
    <property type="entry name" value="HTH_AraC-typ_CS"/>
</dbReference>
<evidence type="ECO:0000256" key="2">
    <source>
        <dbReference type="ARBA" id="ARBA00023125"/>
    </source>
</evidence>
<name>A0A5C1I6K6_9SPHI</name>
<evidence type="ECO:0000313" key="6">
    <source>
        <dbReference type="Proteomes" id="UP000251402"/>
    </source>
</evidence>
<evidence type="ECO:0000313" key="5">
    <source>
        <dbReference type="EMBL" id="QEM13902.1"/>
    </source>
</evidence>
<dbReference type="GO" id="GO:0043565">
    <property type="term" value="F:sequence-specific DNA binding"/>
    <property type="evidence" value="ECO:0007669"/>
    <property type="project" value="InterPro"/>
</dbReference>
<dbReference type="PANTHER" id="PTHR46796">
    <property type="entry name" value="HTH-TYPE TRANSCRIPTIONAL ACTIVATOR RHAS-RELATED"/>
    <property type="match status" value="1"/>
</dbReference>
<protein>
    <submittedName>
        <fullName evidence="5">AraC family transcriptional regulator</fullName>
    </submittedName>
</protein>
<gene>
    <name evidence="5" type="ORF">DEO27_029090</name>
</gene>
<evidence type="ECO:0000256" key="1">
    <source>
        <dbReference type="ARBA" id="ARBA00023015"/>
    </source>
</evidence>
<dbReference type="InterPro" id="IPR009057">
    <property type="entry name" value="Homeodomain-like_sf"/>
</dbReference>
<keyword evidence="6" id="KW-1185">Reference proteome</keyword>
<dbReference type="GO" id="GO:0003700">
    <property type="term" value="F:DNA-binding transcription factor activity"/>
    <property type="evidence" value="ECO:0007669"/>
    <property type="project" value="InterPro"/>
</dbReference>
<dbReference type="Pfam" id="PF20240">
    <property type="entry name" value="DUF6597"/>
    <property type="match status" value="1"/>
</dbReference>
<dbReference type="PROSITE" id="PS01124">
    <property type="entry name" value="HTH_ARAC_FAMILY_2"/>
    <property type="match status" value="1"/>
</dbReference>
<dbReference type="AlphaFoldDB" id="A0A5C1I6K6"/>
<dbReference type="Gene3D" id="1.10.10.60">
    <property type="entry name" value="Homeodomain-like"/>
    <property type="match status" value="1"/>
</dbReference>
<reference evidence="5" key="1">
    <citation type="submission" date="2019-08" db="EMBL/GenBank/DDBJ databases">
        <title>Comparative genome analysis confer to the adaptation heavy metal polluted environment.</title>
        <authorList>
            <person name="Li Y."/>
        </authorList>
    </citation>
    <scope>NUCLEOTIDE SEQUENCE [LARGE SCALE GENOMIC DNA]</scope>
    <source>
        <strain evidence="5">P1</strain>
    </source>
</reference>
<dbReference type="InterPro" id="IPR050204">
    <property type="entry name" value="AraC_XylS_family_regulators"/>
</dbReference>
<dbReference type="SUPFAM" id="SSF46689">
    <property type="entry name" value="Homeodomain-like"/>
    <property type="match status" value="1"/>
</dbReference>
<dbReference type="OrthoDB" id="323290at2"/>
<keyword evidence="2" id="KW-0238">DNA-binding</keyword>
<evidence type="ECO:0000256" key="3">
    <source>
        <dbReference type="ARBA" id="ARBA00023163"/>
    </source>
</evidence>
<feature type="domain" description="HTH araC/xylS-type" evidence="4">
    <location>
        <begin position="159"/>
        <end position="258"/>
    </location>
</feature>
<organism evidence="5 6">
    <name type="scientific">Mucilaginibacter rubeus</name>
    <dbReference type="NCBI Taxonomy" id="2027860"/>
    <lineage>
        <taxon>Bacteria</taxon>
        <taxon>Pseudomonadati</taxon>
        <taxon>Bacteroidota</taxon>
        <taxon>Sphingobacteriia</taxon>
        <taxon>Sphingobacteriales</taxon>
        <taxon>Sphingobacteriaceae</taxon>
        <taxon>Mucilaginibacter</taxon>
    </lineage>
</organism>
<dbReference type="InterPro" id="IPR046532">
    <property type="entry name" value="DUF6597"/>
</dbReference>
<proteinExistence type="predicted"/>
<dbReference type="Pfam" id="PF12833">
    <property type="entry name" value="HTH_18"/>
    <property type="match status" value="1"/>
</dbReference>
<dbReference type="RefSeq" id="WP_112570692.1">
    <property type="nucleotide sequence ID" value="NZ_CP043450.1"/>
</dbReference>
<keyword evidence="1" id="KW-0805">Transcription regulation</keyword>
<accession>A0A5C1I6K6</accession>
<dbReference type="KEGG" id="mrub:DEO27_029090"/>
<keyword evidence="3" id="KW-0804">Transcription</keyword>
<dbReference type="EMBL" id="CP043450">
    <property type="protein sequence ID" value="QEM13902.1"/>
    <property type="molecule type" value="Genomic_DNA"/>
</dbReference>
<evidence type="ECO:0000259" key="4">
    <source>
        <dbReference type="PROSITE" id="PS01124"/>
    </source>
</evidence>
<dbReference type="PROSITE" id="PS00041">
    <property type="entry name" value="HTH_ARAC_FAMILY_1"/>
    <property type="match status" value="1"/>
</dbReference>
<dbReference type="InterPro" id="IPR018060">
    <property type="entry name" value="HTH_AraC"/>
</dbReference>
<sequence length="268" mass="31483">MRYFTIQPPAELELYVRFYWVLEHELGADEPSYIYRSVADGCTEMVFHYRSMFDELGNKNGENAGPSGIQFQTTQYRRFITTESFGIFGAYIYPFAVPCFFNIPSSQTSNLAFDFDTFLNKPGRELEERIMLAADNYKRAEILSEFLIARLRRNVLKDNRMATAIRDVIHNKQYRTVTQLADAYNLSARQFDRKFKEYAGFNPKTYMRLVRLQDALRQYNTDKSLTQIAMECGYYDQSHFIHDVKEFTGYHPGFYFSGKAEGTEYRNI</sequence>